<keyword evidence="9 10" id="KW-0472">Membrane</keyword>
<evidence type="ECO:0000313" key="13">
    <source>
        <dbReference type="Proteomes" id="UP000219374"/>
    </source>
</evidence>
<accession>A0A286D715</accession>
<keyword evidence="7" id="KW-0653">Protein transport</keyword>
<proteinExistence type="inferred from homology"/>
<dbReference type="PROSITE" id="PS52015">
    <property type="entry name" value="TONB_CTD"/>
    <property type="match status" value="1"/>
</dbReference>
<dbReference type="GO" id="GO:0015031">
    <property type="term" value="P:protein transport"/>
    <property type="evidence" value="ECO:0007669"/>
    <property type="project" value="UniProtKB-KW"/>
</dbReference>
<feature type="transmembrane region" description="Helical" evidence="10">
    <location>
        <begin position="15"/>
        <end position="36"/>
    </location>
</feature>
<dbReference type="InterPro" id="IPR051045">
    <property type="entry name" value="TonB-dependent_transducer"/>
</dbReference>
<evidence type="ECO:0000256" key="10">
    <source>
        <dbReference type="SAM" id="Phobius"/>
    </source>
</evidence>
<dbReference type="InterPro" id="IPR037682">
    <property type="entry name" value="TonB_C"/>
</dbReference>
<feature type="domain" description="TonB C-terminal" evidence="11">
    <location>
        <begin position="131"/>
        <end position="222"/>
    </location>
</feature>
<evidence type="ECO:0000256" key="1">
    <source>
        <dbReference type="ARBA" id="ARBA00004383"/>
    </source>
</evidence>
<evidence type="ECO:0000259" key="11">
    <source>
        <dbReference type="PROSITE" id="PS52015"/>
    </source>
</evidence>
<gene>
    <name evidence="12" type="ORF">SAMN06296416_10424</name>
</gene>
<protein>
    <submittedName>
        <fullName evidence="12">Outer membrane transport energization protein TonB</fullName>
    </submittedName>
</protein>
<comment type="similarity">
    <text evidence="2">Belongs to the TonB family.</text>
</comment>
<reference evidence="12 13" key="1">
    <citation type="submission" date="2017-09" db="EMBL/GenBank/DDBJ databases">
        <authorList>
            <person name="Ehlers B."/>
            <person name="Leendertz F.H."/>
        </authorList>
    </citation>
    <scope>NUCLEOTIDE SEQUENCE [LARGE SCALE GENOMIC DNA]</scope>
    <source>
        <strain evidence="12 13">CGMCC 1.10978</strain>
    </source>
</reference>
<dbReference type="Gene3D" id="3.30.1150.10">
    <property type="match status" value="1"/>
</dbReference>
<dbReference type="GO" id="GO:0098797">
    <property type="term" value="C:plasma membrane protein complex"/>
    <property type="evidence" value="ECO:0007669"/>
    <property type="project" value="TreeGrafter"/>
</dbReference>
<evidence type="ECO:0000256" key="4">
    <source>
        <dbReference type="ARBA" id="ARBA00022475"/>
    </source>
</evidence>
<dbReference type="AlphaFoldDB" id="A0A286D715"/>
<dbReference type="RefSeq" id="WP_097121672.1">
    <property type="nucleotide sequence ID" value="NZ_OCND01000004.1"/>
</dbReference>
<keyword evidence="4" id="KW-1003">Cell membrane</keyword>
<sequence length="222" mass="24082">MVRALPFRSSSRPDFARILAIATAIAVHVLAMMLLLMPLAGPQPERITAPSKIPPWVIPVEPVKPPDPPELVQPKKPLPPQPVVIQRVQPKETPQPPVIVDQGHVRAIDIPAVQSEGPVGDDAVPDVSPMLMGAQLRYAKAPSPPYPIDALRVGAQGTVMLKILVDTDGTPVEVSIETSSGNKSLDRQARQHVLKHWRFEPAVRDGRPVQAYGLVPIAFTLQ</sequence>
<evidence type="ECO:0000256" key="5">
    <source>
        <dbReference type="ARBA" id="ARBA00022519"/>
    </source>
</evidence>
<dbReference type="Pfam" id="PF03544">
    <property type="entry name" value="TonB_C"/>
    <property type="match status" value="1"/>
</dbReference>
<keyword evidence="3" id="KW-0813">Transport</keyword>
<name>A0A286D715_9GAMM</name>
<dbReference type="PANTHER" id="PTHR33446">
    <property type="entry name" value="PROTEIN TONB-RELATED"/>
    <property type="match status" value="1"/>
</dbReference>
<comment type="subcellular location">
    <subcellularLocation>
        <location evidence="1">Cell inner membrane</location>
        <topology evidence="1">Single-pass membrane protein</topology>
        <orientation evidence="1">Periplasmic side</orientation>
    </subcellularLocation>
</comment>
<keyword evidence="8 10" id="KW-1133">Transmembrane helix</keyword>
<evidence type="ECO:0000313" key="12">
    <source>
        <dbReference type="EMBL" id="SOD54420.1"/>
    </source>
</evidence>
<dbReference type="SUPFAM" id="SSF74653">
    <property type="entry name" value="TolA/TonB C-terminal domain"/>
    <property type="match status" value="1"/>
</dbReference>
<evidence type="ECO:0000256" key="9">
    <source>
        <dbReference type="ARBA" id="ARBA00023136"/>
    </source>
</evidence>
<dbReference type="NCBIfam" id="TIGR01352">
    <property type="entry name" value="tonB_Cterm"/>
    <property type="match status" value="1"/>
</dbReference>
<organism evidence="12 13">
    <name type="scientific">Pseudoxanthomonas wuyuanensis</name>
    <dbReference type="NCBI Taxonomy" id="1073196"/>
    <lineage>
        <taxon>Bacteria</taxon>
        <taxon>Pseudomonadati</taxon>
        <taxon>Pseudomonadota</taxon>
        <taxon>Gammaproteobacteria</taxon>
        <taxon>Lysobacterales</taxon>
        <taxon>Lysobacteraceae</taxon>
        <taxon>Pseudoxanthomonas</taxon>
    </lineage>
</organism>
<evidence type="ECO:0000256" key="8">
    <source>
        <dbReference type="ARBA" id="ARBA00022989"/>
    </source>
</evidence>
<evidence type="ECO:0000256" key="3">
    <source>
        <dbReference type="ARBA" id="ARBA00022448"/>
    </source>
</evidence>
<dbReference type="OrthoDB" id="9792439at2"/>
<keyword evidence="5" id="KW-0997">Cell inner membrane</keyword>
<dbReference type="PANTHER" id="PTHR33446:SF2">
    <property type="entry name" value="PROTEIN TONB"/>
    <property type="match status" value="1"/>
</dbReference>
<keyword evidence="13" id="KW-1185">Reference proteome</keyword>
<evidence type="ECO:0000256" key="2">
    <source>
        <dbReference type="ARBA" id="ARBA00006555"/>
    </source>
</evidence>
<dbReference type="EMBL" id="OCND01000004">
    <property type="protein sequence ID" value="SOD54420.1"/>
    <property type="molecule type" value="Genomic_DNA"/>
</dbReference>
<dbReference type="GO" id="GO:0031992">
    <property type="term" value="F:energy transducer activity"/>
    <property type="evidence" value="ECO:0007669"/>
    <property type="project" value="TreeGrafter"/>
</dbReference>
<keyword evidence="6 10" id="KW-0812">Transmembrane</keyword>
<dbReference type="Proteomes" id="UP000219374">
    <property type="component" value="Unassembled WGS sequence"/>
</dbReference>
<evidence type="ECO:0000256" key="7">
    <source>
        <dbReference type="ARBA" id="ARBA00022927"/>
    </source>
</evidence>
<dbReference type="InterPro" id="IPR006260">
    <property type="entry name" value="TonB/TolA_C"/>
</dbReference>
<evidence type="ECO:0000256" key="6">
    <source>
        <dbReference type="ARBA" id="ARBA00022692"/>
    </source>
</evidence>
<dbReference type="GO" id="GO:0055085">
    <property type="term" value="P:transmembrane transport"/>
    <property type="evidence" value="ECO:0007669"/>
    <property type="project" value="InterPro"/>
</dbReference>